<dbReference type="EMBL" id="UOEK01000196">
    <property type="protein sequence ID" value="VAW00899.1"/>
    <property type="molecule type" value="Genomic_DNA"/>
</dbReference>
<dbReference type="NCBIfam" id="TIGR00103">
    <property type="entry name" value="DNA_YbaB_EbfC"/>
    <property type="match status" value="1"/>
</dbReference>
<evidence type="ECO:0000313" key="2">
    <source>
        <dbReference type="EMBL" id="VAW00899.1"/>
    </source>
</evidence>
<reference evidence="2" key="1">
    <citation type="submission" date="2018-06" db="EMBL/GenBank/DDBJ databases">
        <authorList>
            <person name="Zhirakovskaya E."/>
        </authorList>
    </citation>
    <scope>NUCLEOTIDE SEQUENCE</scope>
</reference>
<dbReference type="InterPro" id="IPR036894">
    <property type="entry name" value="YbaB-like_sf"/>
</dbReference>
<proteinExistence type="inferred from homology"/>
<dbReference type="InterPro" id="IPR004401">
    <property type="entry name" value="YbaB/EbfC"/>
</dbReference>
<dbReference type="PANTHER" id="PTHR33449:SF1">
    <property type="entry name" value="NUCLEOID-ASSOCIATED PROTEIN YBAB"/>
    <property type="match status" value="1"/>
</dbReference>
<dbReference type="GO" id="GO:0003677">
    <property type="term" value="F:DNA binding"/>
    <property type="evidence" value="ECO:0007669"/>
    <property type="project" value="UniProtKB-KW"/>
</dbReference>
<dbReference type="Gene3D" id="3.30.1310.10">
    <property type="entry name" value="Nucleoid-associated protein YbaB-like domain"/>
    <property type="match status" value="1"/>
</dbReference>
<name>A0A3B0SJD8_9ZZZZ</name>
<gene>
    <name evidence="2" type="ORF">MNBD_ACTINO02-1400</name>
</gene>
<dbReference type="SUPFAM" id="SSF82607">
    <property type="entry name" value="YbaB-like"/>
    <property type="match status" value="1"/>
</dbReference>
<dbReference type="HAMAP" id="MF_00274">
    <property type="entry name" value="DNA_YbaB_EbfC"/>
    <property type="match status" value="1"/>
</dbReference>
<evidence type="ECO:0000256" key="1">
    <source>
        <dbReference type="ARBA" id="ARBA00023125"/>
    </source>
</evidence>
<keyword evidence="1" id="KW-0238">DNA-binding</keyword>
<sequence>MQAELQQTQAELADKTYEGTAGGGVVTATVKGSGQLVAVTFDPSVLDPDDPEMAGDLVVAAVNQAMATAADEASSAMGGLAGGMDLGGLLG</sequence>
<dbReference type="PANTHER" id="PTHR33449">
    <property type="entry name" value="NUCLEOID-ASSOCIATED PROTEIN YBAB"/>
    <property type="match status" value="1"/>
</dbReference>
<accession>A0A3B0SJD8</accession>
<dbReference type="Pfam" id="PF02575">
    <property type="entry name" value="YbaB_DNA_bd"/>
    <property type="match status" value="1"/>
</dbReference>
<evidence type="ECO:0008006" key="3">
    <source>
        <dbReference type="Google" id="ProtNLM"/>
    </source>
</evidence>
<protein>
    <recommendedName>
        <fullName evidence="3">Nucleoid-associated protein YaaK</fullName>
    </recommendedName>
</protein>
<dbReference type="AlphaFoldDB" id="A0A3B0SJD8"/>
<dbReference type="GO" id="GO:0005829">
    <property type="term" value="C:cytosol"/>
    <property type="evidence" value="ECO:0007669"/>
    <property type="project" value="TreeGrafter"/>
</dbReference>
<organism evidence="2">
    <name type="scientific">hydrothermal vent metagenome</name>
    <dbReference type="NCBI Taxonomy" id="652676"/>
    <lineage>
        <taxon>unclassified sequences</taxon>
        <taxon>metagenomes</taxon>
        <taxon>ecological metagenomes</taxon>
    </lineage>
</organism>
<dbReference type="PIRSF" id="PIRSF004555">
    <property type="entry name" value="UCP004555"/>
    <property type="match status" value="1"/>
</dbReference>